<evidence type="ECO:0000313" key="3">
    <source>
        <dbReference type="Proteomes" id="UP001271640"/>
    </source>
</evidence>
<dbReference type="Gene3D" id="1.10.10.10">
    <property type="entry name" value="Winged helix-like DNA-binding domain superfamily/Winged helix DNA-binding domain"/>
    <property type="match status" value="1"/>
</dbReference>
<name>A0ABU4SGV3_9GAMM</name>
<dbReference type="SUPFAM" id="SSF46785">
    <property type="entry name" value="Winged helix' DNA-binding domain"/>
    <property type="match status" value="1"/>
</dbReference>
<dbReference type="Pfam" id="PF08279">
    <property type="entry name" value="HTH_11"/>
    <property type="match status" value="1"/>
</dbReference>
<reference evidence="3" key="1">
    <citation type="journal article" date="2024" name="Toxins">
        <title>Genome Sequence Analysis of Native Xenorhabdus Strains Isolated from Entomopathogenic Nematodes in Argentina.</title>
        <authorList>
            <person name="Palma L."/>
            <person name="Frizzo L."/>
            <person name="Kaiser S."/>
            <person name="Berry C."/>
            <person name="Caballero P."/>
            <person name="Bode H.B."/>
            <person name="Del Valle E.E."/>
        </authorList>
    </citation>
    <scope>NUCLEOTIDE SEQUENCE [LARGE SCALE GENOMIC DNA]</scope>
    <source>
        <strain evidence="3">Reich</strain>
    </source>
</reference>
<comment type="caution">
    <text evidence="2">The sequence shown here is derived from an EMBL/GenBank/DDBJ whole genome shotgun (WGS) entry which is preliminary data.</text>
</comment>
<dbReference type="InterPro" id="IPR036390">
    <property type="entry name" value="WH_DNA-bd_sf"/>
</dbReference>
<dbReference type="EMBL" id="VCDP01000004">
    <property type="protein sequence ID" value="MDX7997819.1"/>
    <property type="molecule type" value="Genomic_DNA"/>
</dbReference>
<evidence type="ECO:0000259" key="1">
    <source>
        <dbReference type="Pfam" id="PF08279"/>
    </source>
</evidence>
<feature type="domain" description="Helix-turn-helix type 11" evidence="1">
    <location>
        <begin position="31"/>
        <end position="73"/>
    </location>
</feature>
<evidence type="ECO:0000313" key="2">
    <source>
        <dbReference type="EMBL" id="MDX7997819.1"/>
    </source>
</evidence>
<dbReference type="InterPro" id="IPR036388">
    <property type="entry name" value="WH-like_DNA-bd_sf"/>
</dbReference>
<proteinExistence type="predicted"/>
<organism evidence="2 3">
    <name type="scientific">Xenorhabdus littoralis</name>
    <dbReference type="NCBI Taxonomy" id="2582835"/>
    <lineage>
        <taxon>Bacteria</taxon>
        <taxon>Pseudomonadati</taxon>
        <taxon>Pseudomonadota</taxon>
        <taxon>Gammaproteobacteria</taxon>
        <taxon>Enterobacterales</taxon>
        <taxon>Morganellaceae</taxon>
        <taxon>Xenorhabdus</taxon>
    </lineage>
</organism>
<dbReference type="Proteomes" id="UP001271640">
    <property type="component" value="Unassembled WGS sequence"/>
</dbReference>
<dbReference type="InterPro" id="IPR013196">
    <property type="entry name" value="HTH_11"/>
</dbReference>
<accession>A0ABU4SGV3</accession>
<protein>
    <submittedName>
        <fullName evidence="2">HTH domain-containing protein</fullName>
    </submittedName>
</protein>
<keyword evidence="3" id="KW-1185">Reference proteome</keyword>
<sequence length="77" mass="8564">MSVQTSVQMSVENTPPLNSTSQKILSVIAVCPAITIIQLADELEVSRRTIERNIKILQDIGRLVRVGAKKGGYWRIE</sequence>
<gene>
    <name evidence="2" type="ORF">FE394_01050</name>
</gene>